<reference evidence="2 3" key="1">
    <citation type="submission" date="2013-03" db="EMBL/GenBank/DDBJ databases">
        <title>The Genome Sequence of Exophiala aquamarina CBS 119918.</title>
        <authorList>
            <consortium name="The Broad Institute Genomics Platform"/>
            <person name="Cuomo C."/>
            <person name="de Hoog S."/>
            <person name="Gorbushina A."/>
            <person name="Walker B."/>
            <person name="Young S.K."/>
            <person name="Zeng Q."/>
            <person name="Gargeya S."/>
            <person name="Fitzgerald M."/>
            <person name="Haas B."/>
            <person name="Abouelleil A."/>
            <person name="Allen A.W."/>
            <person name="Alvarado L."/>
            <person name="Arachchi H.M."/>
            <person name="Berlin A.M."/>
            <person name="Chapman S.B."/>
            <person name="Gainer-Dewar J."/>
            <person name="Goldberg J."/>
            <person name="Griggs A."/>
            <person name="Gujja S."/>
            <person name="Hansen M."/>
            <person name="Howarth C."/>
            <person name="Imamovic A."/>
            <person name="Ireland A."/>
            <person name="Larimer J."/>
            <person name="McCowan C."/>
            <person name="Murphy C."/>
            <person name="Pearson M."/>
            <person name="Poon T.W."/>
            <person name="Priest M."/>
            <person name="Roberts A."/>
            <person name="Saif S."/>
            <person name="Shea T."/>
            <person name="Sisk P."/>
            <person name="Sykes S."/>
            <person name="Wortman J."/>
            <person name="Nusbaum C."/>
            <person name="Birren B."/>
        </authorList>
    </citation>
    <scope>NUCLEOTIDE SEQUENCE [LARGE SCALE GENOMIC DNA]</scope>
    <source>
        <strain evidence="2 3">CBS 119918</strain>
    </source>
</reference>
<evidence type="ECO:0000313" key="3">
    <source>
        <dbReference type="Proteomes" id="UP000027920"/>
    </source>
</evidence>
<evidence type="ECO:0000256" key="1">
    <source>
        <dbReference type="SAM" id="MobiDB-lite"/>
    </source>
</evidence>
<dbReference type="EMBL" id="AMGV01000013">
    <property type="protein sequence ID" value="KEF53365.1"/>
    <property type="molecule type" value="Genomic_DNA"/>
</dbReference>
<protein>
    <submittedName>
        <fullName evidence="2">Uncharacterized protein</fullName>
    </submittedName>
</protein>
<gene>
    <name evidence="2" type="ORF">A1O9_10340</name>
</gene>
<dbReference type="VEuPathDB" id="FungiDB:A1O9_10340"/>
<organism evidence="2 3">
    <name type="scientific">Exophiala aquamarina CBS 119918</name>
    <dbReference type="NCBI Taxonomy" id="1182545"/>
    <lineage>
        <taxon>Eukaryota</taxon>
        <taxon>Fungi</taxon>
        <taxon>Dikarya</taxon>
        <taxon>Ascomycota</taxon>
        <taxon>Pezizomycotina</taxon>
        <taxon>Eurotiomycetes</taxon>
        <taxon>Chaetothyriomycetidae</taxon>
        <taxon>Chaetothyriales</taxon>
        <taxon>Herpotrichiellaceae</taxon>
        <taxon>Exophiala</taxon>
    </lineage>
</organism>
<dbReference type="HOGENOM" id="CLU_2722228_0_0_1"/>
<proteinExistence type="predicted"/>
<comment type="caution">
    <text evidence="2">The sequence shown here is derived from an EMBL/GenBank/DDBJ whole genome shotgun (WGS) entry which is preliminary data.</text>
</comment>
<sequence length="72" mass="8103">MCKRATCSVCSMAFHYPCHFNRRSDPTQKNPPGGDADNIFRRSWMRCPKLSAVVASPRSKSGPIAIPPRQKR</sequence>
<name>A0A072PCT8_9EURO</name>
<dbReference type="RefSeq" id="XP_013255955.1">
    <property type="nucleotide sequence ID" value="XM_013400501.1"/>
</dbReference>
<feature type="region of interest" description="Disordered" evidence="1">
    <location>
        <begin position="53"/>
        <end position="72"/>
    </location>
</feature>
<dbReference type="GeneID" id="25285244"/>
<dbReference type="AlphaFoldDB" id="A0A072PCT8"/>
<dbReference type="Proteomes" id="UP000027920">
    <property type="component" value="Unassembled WGS sequence"/>
</dbReference>
<evidence type="ECO:0000313" key="2">
    <source>
        <dbReference type="EMBL" id="KEF53365.1"/>
    </source>
</evidence>
<keyword evidence="3" id="KW-1185">Reference proteome</keyword>
<accession>A0A072PCT8</accession>